<dbReference type="AlphaFoldDB" id="A0A1X1T2W5"/>
<proteinExistence type="predicted"/>
<evidence type="ECO:0000313" key="2">
    <source>
        <dbReference type="EMBL" id="ORV38664.1"/>
    </source>
</evidence>
<feature type="region of interest" description="Disordered" evidence="1">
    <location>
        <begin position="31"/>
        <end position="74"/>
    </location>
</feature>
<organism evidence="2 3">
    <name type="scientific">Mycolicibacterium doricum</name>
    <dbReference type="NCBI Taxonomy" id="126673"/>
    <lineage>
        <taxon>Bacteria</taxon>
        <taxon>Bacillati</taxon>
        <taxon>Actinomycetota</taxon>
        <taxon>Actinomycetes</taxon>
        <taxon>Mycobacteriales</taxon>
        <taxon>Mycobacteriaceae</taxon>
        <taxon>Mycolicibacterium</taxon>
    </lineage>
</organism>
<name>A0A1X1T2W5_9MYCO</name>
<protein>
    <submittedName>
        <fullName evidence="2">Uncharacterized protein</fullName>
    </submittedName>
</protein>
<dbReference type="EMBL" id="LQOS01000040">
    <property type="protein sequence ID" value="ORV38664.1"/>
    <property type="molecule type" value="Genomic_DNA"/>
</dbReference>
<evidence type="ECO:0000313" key="3">
    <source>
        <dbReference type="Proteomes" id="UP000193564"/>
    </source>
</evidence>
<dbReference type="OrthoDB" id="9815354at2"/>
<dbReference type="RefSeq" id="WP_085191973.1">
    <property type="nucleotide sequence ID" value="NZ_AP022605.1"/>
</dbReference>
<feature type="compositionally biased region" description="Basic residues" evidence="1">
    <location>
        <begin position="48"/>
        <end position="62"/>
    </location>
</feature>
<accession>A0A1X1T2W5</accession>
<dbReference type="Proteomes" id="UP000193564">
    <property type="component" value="Unassembled WGS sequence"/>
</dbReference>
<gene>
    <name evidence="2" type="ORF">AWC01_13975</name>
</gene>
<sequence length="74" mass="8196">MLDALLAGETDPAAMAELAKKRMRVKVPQLTEARVSDPHAPGLDRPAHCGHLKSKSRQTRQRRKDDRGTVSPKL</sequence>
<comment type="caution">
    <text evidence="2">The sequence shown here is derived from an EMBL/GenBank/DDBJ whole genome shotgun (WGS) entry which is preliminary data.</text>
</comment>
<keyword evidence="3" id="KW-1185">Reference proteome</keyword>
<evidence type="ECO:0000256" key="1">
    <source>
        <dbReference type="SAM" id="MobiDB-lite"/>
    </source>
</evidence>
<reference evidence="2 3" key="1">
    <citation type="submission" date="2016-01" db="EMBL/GenBank/DDBJ databases">
        <title>The new phylogeny of the genus Mycobacterium.</title>
        <authorList>
            <person name="Tarcisio F."/>
            <person name="Conor M."/>
            <person name="Antonella G."/>
            <person name="Elisabetta G."/>
            <person name="Giulia F.S."/>
            <person name="Sara T."/>
            <person name="Anna F."/>
            <person name="Clotilde B."/>
            <person name="Roberto B."/>
            <person name="Veronica D.S."/>
            <person name="Fabio R."/>
            <person name="Monica P."/>
            <person name="Olivier J."/>
            <person name="Enrico T."/>
            <person name="Nicola S."/>
        </authorList>
    </citation>
    <scope>NUCLEOTIDE SEQUENCE [LARGE SCALE GENOMIC DNA]</scope>
    <source>
        <strain evidence="2 3">DSM 44339</strain>
    </source>
</reference>